<feature type="compositionally biased region" description="Pro residues" evidence="1">
    <location>
        <begin position="95"/>
        <end position="105"/>
    </location>
</feature>
<dbReference type="AlphaFoldDB" id="A0A160P5N1"/>
<proteinExistence type="predicted"/>
<name>A0A160P5N1_STRLU</name>
<evidence type="ECO:0008006" key="4">
    <source>
        <dbReference type="Google" id="ProtNLM"/>
    </source>
</evidence>
<dbReference type="KEGG" id="slau:SLA_5320"/>
<dbReference type="EMBL" id="AP017424">
    <property type="protein sequence ID" value="BAU86201.1"/>
    <property type="molecule type" value="Genomic_DNA"/>
</dbReference>
<feature type="region of interest" description="Disordered" evidence="1">
    <location>
        <begin position="86"/>
        <end position="105"/>
    </location>
</feature>
<evidence type="ECO:0000256" key="1">
    <source>
        <dbReference type="SAM" id="MobiDB-lite"/>
    </source>
</evidence>
<reference evidence="2 3" key="1">
    <citation type="journal article" date="2016" name="Genome Announc.">
        <title>Complete Genome Sequence of Thiostrepton-Producing Streptomyces laurentii ATCC 31255.</title>
        <authorList>
            <person name="Doi K."/>
            <person name="Fujino Y."/>
            <person name="Nagayoshi Y."/>
            <person name="Ohshima T."/>
            <person name="Ogata S."/>
        </authorList>
    </citation>
    <scope>NUCLEOTIDE SEQUENCE [LARGE SCALE GENOMIC DNA]</scope>
    <source>
        <strain evidence="2 3">ATCC 31255</strain>
    </source>
</reference>
<dbReference type="NCBIfam" id="TIGR04222">
    <property type="entry name" value="near_uncomplex"/>
    <property type="match status" value="1"/>
</dbReference>
<sequence length="105" mass="11094">MVRAPTRRRTDAGDAGEELDAYAYAFLAGGTLRVAESAVIALTARGMLSLGTARLRVVGDERPGHPVERAVVTACPRSKPVRDVVEAVRNSPRSPNSPPGSSPWA</sequence>
<organism evidence="2 3">
    <name type="scientific">Streptomyces laurentii</name>
    <dbReference type="NCBI Taxonomy" id="39478"/>
    <lineage>
        <taxon>Bacteria</taxon>
        <taxon>Bacillati</taxon>
        <taxon>Actinomycetota</taxon>
        <taxon>Actinomycetes</taxon>
        <taxon>Kitasatosporales</taxon>
        <taxon>Streptomycetaceae</taxon>
        <taxon>Streptomyces</taxon>
    </lineage>
</organism>
<evidence type="ECO:0000313" key="2">
    <source>
        <dbReference type="EMBL" id="BAU86201.1"/>
    </source>
</evidence>
<keyword evidence="3" id="KW-1185">Reference proteome</keyword>
<evidence type="ECO:0000313" key="3">
    <source>
        <dbReference type="Proteomes" id="UP000217676"/>
    </source>
</evidence>
<gene>
    <name evidence="2" type="ORF">SLA_5320</name>
</gene>
<dbReference type="Proteomes" id="UP000217676">
    <property type="component" value="Chromosome"/>
</dbReference>
<protein>
    <recommendedName>
        <fullName evidence="4">TIGR04222 domain-containing membrane protein</fullName>
    </recommendedName>
</protein>
<accession>A0A160P5N1</accession>
<dbReference type="InterPro" id="IPR026467">
    <property type="entry name" value="Ser/Gly_Cys_C_dom"/>
</dbReference>